<dbReference type="Proteomes" id="UP001049518">
    <property type="component" value="Chromosome"/>
</dbReference>
<evidence type="ECO:0000259" key="2">
    <source>
        <dbReference type="Pfam" id="PF01507"/>
    </source>
</evidence>
<evidence type="ECO:0000256" key="1">
    <source>
        <dbReference type="SAM" id="MobiDB-lite"/>
    </source>
</evidence>
<proteinExistence type="predicted"/>
<dbReference type="EMBL" id="CP059572">
    <property type="protein sequence ID" value="QXJ25939.1"/>
    <property type="molecule type" value="Genomic_DNA"/>
</dbReference>
<dbReference type="InterPro" id="IPR050128">
    <property type="entry name" value="Sulfate_adenylyltrnsfr_sub2"/>
</dbReference>
<reference evidence="3" key="1">
    <citation type="submission" date="2020-07" db="EMBL/GenBank/DDBJ databases">
        <authorList>
            <person name="Tarantini F.S."/>
            <person name="Hong K.W."/>
            <person name="Chan K.G."/>
        </authorList>
    </citation>
    <scope>NUCLEOTIDE SEQUENCE</scope>
    <source>
        <strain evidence="3">32-07</strain>
    </source>
</reference>
<protein>
    <submittedName>
        <fullName evidence="3">Phosphoadenosine phosphosulfate reductase family protein</fullName>
    </submittedName>
</protein>
<accession>A0ABX8R695</accession>
<dbReference type="PANTHER" id="PTHR43196:SF2">
    <property type="entry name" value="PHOSPHOADENOSINE PHOSPHOSULFATE REDUCTASE"/>
    <property type="match status" value="1"/>
</dbReference>
<dbReference type="PANTHER" id="PTHR43196">
    <property type="entry name" value="SULFATE ADENYLYLTRANSFERASE SUBUNIT 2"/>
    <property type="match status" value="1"/>
</dbReference>
<dbReference type="Gene3D" id="3.40.50.620">
    <property type="entry name" value="HUPs"/>
    <property type="match status" value="1"/>
</dbReference>
<dbReference type="RefSeq" id="WP_231332152.1">
    <property type="nucleotide sequence ID" value="NZ_CP059572.1"/>
</dbReference>
<keyword evidence="4" id="KW-1185">Reference proteome</keyword>
<organism evidence="3 4">
    <name type="scientific">Actinomadura graeca</name>
    <dbReference type="NCBI Taxonomy" id="2750812"/>
    <lineage>
        <taxon>Bacteria</taxon>
        <taxon>Bacillati</taxon>
        <taxon>Actinomycetota</taxon>
        <taxon>Actinomycetes</taxon>
        <taxon>Streptosporangiales</taxon>
        <taxon>Thermomonosporaceae</taxon>
        <taxon>Actinomadura</taxon>
    </lineage>
</organism>
<dbReference type="InterPro" id="IPR014729">
    <property type="entry name" value="Rossmann-like_a/b/a_fold"/>
</dbReference>
<evidence type="ECO:0000313" key="3">
    <source>
        <dbReference type="EMBL" id="QXJ25939.1"/>
    </source>
</evidence>
<name>A0ABX8R695_9ACTN</name>
<evidence type="ECO:0000313" key="4">
    <source>
        <dbReference type="Proteomes" id="UP001049518"/>
    </source>
</evidence>
<feature type="region of interest" description="Disordered" evidence="1">
    <location>
        <begin position="340"/>
        <end position="378"/>
    </location>
</feature>
<sequence>MEAAITAVPLSLGMALDSAPDLGRADVIVVASSAGKDSQAMLDQVAELARAAGVLERVVVVHNDLGVTDRGHPVEWPGTTALARIQADHYGLPLEILHRDKGGLWQQARNERHAWPSAAARWCTADQKTGQAMKLVTRRVAAAGITGRPAEVIYCVGLRAQESPSRARKSVQVVDQGRSSSVRTITRWHPILDWPQERVWKRIHASGVPYHPAYDWGMRRLSCSLCVLASREDLVLAARLRPALAREYLELETQFRRQDDERLRKLWRFRSDLSMAQVIEAAETAGPLAFACPRRRCPAALIPPDDHDPFAAQRCPVHPSLHRDRLVECGGRVHGLAGPGAGHLRPVAGARPPQAPASCRTSLPDPAAGSRCGAGPAS</sequence>
<dbReference type="InterPro" id="IPR002500">
    <property type="entry name" value="PAPS_reduct_dom"/>
</dbReference>
<dbReference type="Pfam" id="PF01507">
    <property type="entry name" value="PAPS_reduct"/>
    <property type="match status" value="1"/>
</dbReference>
<gene>
    <name evidence="3" type="ORF">AGRA3207_007508</name>
</gene>
<feature type="domain" description="Phosphoadenosine phosphosulphate reductase" evidence="2">
    <location>
        <begin position="28"/>
        <end position="226"/>
    </location>
</feature>
<dbReference type="SUPFAM" id="SSF52402">
    <property type="entry name" value="Adenine nucleotide alpha hydrolases-like"/>
    <property type="match status" value="1"/>
</dbReference>